<dbReference type="CDD" id="cd00609">
    <property type="entry name" value="AAT_like"/>
    <property type="match status" value="1"/>
</dbReference>
<dbReference type="InterPro" id="IPR050596">
    <property type="entry name" value="AspAT/PAT-like"/>
</dbReference>
<dbReference type="GO" id="GO:0008483">
    <property type="term" value="F:transaminase activity"/>
    <property type="evidence" value="ECO:0007669"/>
    <property type="project" value="UniProtKB-KW"/>
</dbReference>
<evidence type="ECO:0000256" key="4">
    <source>
        <dbReference type="ARBA" id="ARBA00022679"/>
    </source>
</evidence>
<dbReference type="Gene3D" id="3.40.640.10">
    <property type="entry name" value="Type I PLP-dependent aspartate aminotransferase-like (Major domain)"/>
    <property type="match status" value="1"/>
</dbReference>
<name>A0A6N8J4U9_9BACT</name>
<dbReference type="GO" id="GO:0030170">
    <property type="term" value="F:pyridoxal phosphate binding"/>
    <property type="evidence" value="ECO:0007669"/>
    <property type="project" value="InterPro"/>
</dbReference>
<dbReference type="SUPFAM" id="SSF53383">
    <property type="entry name" value="PLP-dependent transferases"/>
    <property type="match status" value="1"/>
</dbReference>
<comment type="cofactor">
    <cofactor evidence="1 6">
        <name>pyridoxal 5'-phosphate</name>
        <dbReference type="ChEBI" id="CHEBI:597326"/>
    </cofactor>
</comment>
<dbReference type="PANTHER" id="PTHR46383:SF1">
    <property type="entry name" value="ASPARTATE AMINOTRANSFERASE"/>
    <property type="match status" value="1"/>
</dbReference>
<evidence type="ECO:0000256" key="5">
    <source>
        <dbReference type="ARBA" id="ARBA00022898"/>
    </source>
</evidence>
<dbReference type="EMBL" id="WRXO01000001">
    <property type="protein sequence ID" value="MVT39934.1"/>
    <property type="molecule type" value="Genomic_DNA"/>
</dbReference>
<accession>A0A6N8J4U9</accession>
<dbReference type="EC" id="2.6.1.-" evidence="6"/>
<dbReference type="PANTHER" id="PTHR46383">
    <property type="entry name" value="ASPARTATE AMINOTRANSFERASE"/>
    <property type="match status" value="1"/>
</dbReference>
<comment type="similarity">
    <text evidence="2 6">Belongs to the class-I pyridoxal-phosphate-dependent aminotransferase family.</text>
</comment>
<dbReference type="PROSITE" id="PS00105">
    <property type="entry name" value="AA_TRANSFER_CLASS_1"/>
    <property type="match status" value="1"/>
</dbReference>
<gene>
    <name evidence="8" type="ORF">GO495_05020</name>
</gene>
<evidence type="ECO:0000313" key="9">
    <source>
        <dbReference type="Proteomes" id="UP000468388"/>
    </source>
</evidence>
<evidence type="ECO:0000259" key="7">
    <source>
        <dbReference type="Pfam" id="PF00155"/>
    </source>
</evidence>
<dbReference type="FunFam" id="3.40.640.10:FF:000033">
    <property type="entry name" value="Aspartate aminotransferase"/>
    <property type="match status" value="1"/>
</dbReference>
<dbReference type="Proteomes" id="UP000468388">
    <property type="component" value="Unassembled WGS sequence"/>
</dbReference>
<dbReference type="InterPro" id="IPR015424">
    <property type="entry name" value="PyrdxlP-dep_Trfase"/>
</dbReference>
<keyword evidence="9" id="KW-1185">Reference proteome</keyword>
<dbReference type="InterPro" id="IPR004838">
    <property type="entry name" value="NHTrfase_class1_PyrdxlP-BS"/>
</dbReference>
<keyword evidence="5" id="KW-0663">Pyridoxal phosphate</keyword>
<evidence type="ECO:0000256" key="2">
    <source>
        <dbReference type="ARBA" id="ARBA00007441"/>
    </source>
</evidence>
<dbReference type="InterPro" id="IPR015422">
    <property type="entry name" value="PyrdxlP-dep_Trfase_small"/>
</dbReference>
<keyword evidence="4 6" id="KW-0808">Transferase</keyword>
<keyword evidence="3 6" id="KW-0032">Aminotransferase</keyword>
<reference evidence="8 9" key="1">
    <citation type="submission" date="2019-12" db="EMBL/GenBank/DDBJ databases">
        <title>The draft genomic sequence of strain Chitinophaga oryziterrae JCM 16595.</title>
        <authorList>
            <person name="Zhang X."/>
        </authorList>
    </citation>
    <scope>NUCLEOTIDE SEQUENCE [LARGE SCALE GENOMIC DNA]</scope>
    <source>
        <strain evidence="8 9">JCM 16595</strain>
    </source>
</reference>
<evidence type="ECO:0000313" key="8">
    <source>
        <dbReference type="EMBL" id="MVT39934.1"/>
    </source>
</evidence>
<dbReference type="GO" id="GO:0006520">
    <property type="term" value="P:amino acid metabolic process"/>
    <property type="evidence" value="ECO:0007669"/>
    <property type="project" value="InterPro"/>
</dbReference>
<evidence type="ECO:0000256" key="3">
    <source>
        <dbReference type="ARBA" id="ARBA00022576"/>
    </source>
</evidence>
<dbReference type="Pfam" id="PF00155">
    <property type="entry name" value="Aminotran_1_2"/>
    <property type="match status" value="1"/>
</dbReference>
<dbReference type="Gene3D" id="3.90.1150.10">
    <property type="entry name" value="Aspartate Aminotransferase, domain 1"/>
    <property type="match status" value="1"/>
</dbReference>
<evidence type="ECO:0000256" key="6">
    <source>
        <dbReference type="RuleBase" id="RU000481"/>
    </source>
</evidence>
<feature type="domain" description="Aminotransferase class I/classII large" evidence="7">
    <location>
        <begin position="35"/>
        <end position="392"/>
    </location>
</feature>
<dbReference type="InterPro" id="IPR004839">
    <property type="entry name" value="Aminotransferase_I/II_large"/>
</dbReference>
<dbReference type="OrthoDB" id="9802328at2"/>
<sequence>MTKQLELAERLSRISEPQTIKMAKLSRELKAQGIDIVDLSIGEPDFDTPVHIREAAKKAIDEGFTHYTPVAGYADLRQAVVKKLQRDNGLEYTSEQIIVSTGAKQSIANTVLSVINPGDEVIIPTPYWVTYSELVKLCQGEVVFVPCSIENKYKITPAQLEAAITPKTKLFMFSSPCNPTGSVYSKEELKALADVFARYPGIYIMADEIYEYINYVGKHESIAQFEGMQERTIIINGLSKGFAMTGWRLGYLAAPKAVAKAAENIQSQFTSATCSITQRAAVTALTGDLSTAHTMVAEFRERRRLVYDLLRVIPGLKLIEPDGAFYMFPDVSAFFGKSFEGEVINNADDLCMYLLHKANVSLVTGSAFEQPDCIRMSYAASREKLQEGIRRLAKGLGQLV</sequence>
<evidence type="ECO:0000256" key="1">
    <source>
        <dbReference type="ARBA" id="ARBA00001933"/>
    </source>
</evidence>
<organism evidence="8 9">
    <name type="scientific">Chitinophaga oryziterrae</name>
    <dbReference type="NCBI Taxonomy" id="1031224"/>
    <lineage>
        <taxon>Bacteria</taxon>
        <taxon>Pseudomonadati</taxon>
        <taxon>Bacteroidota</taxon>
        <taxon>Chitinophagia</taxon>
        <taxon>Chitinophagales</taxon>
        <taxon>Chitinophagaceae</taxon>
        <taxon>Chitinophaga</taxon>
    </lineage>
</organism>
<proteinExistence type="inferred from homology"/>
<dbReference type="RefSeq" id="WP_157298579.1">
    <property type="nucleotide sequence ID" value="NZ_BAAAZB010000005.1"/>
</dbReference>
<dbReference type="InterPro" id="IPR015421">
    <property type="entry name" value="PyrdxlP-dep_Trfase_major"/>
</dbReference>
<protein>
    <recommendedName>
        <fullName evidence="6">Aminotransferase</fullName>
        <ecNumber evidence="6">2.6.1.-</ecNumber>
    </recommendedName>
</protein>
<dbReference type="AlphaFoldDB" id="A0A6N8J4U9"/>
<comment type="caution">
    <text evidence="8">The sequence shown here is derived from an EMBL/GenBank/DDBJ whole genome shotgun (WGS) entry which is preliminary data.</text>
</comment>